<name>A0A6G1HC99_9PEZI</name>
<evidence type="ECO:0000256" key="1">
    <source>
        <dbReference type="SAM" id="MobiDB-lite"/>
    </source>
</evidence>
<proteinExistence type="predicted"/>
<evidence type="ECO:0000259" key="3">
    <source>
        <dbReference type="Pfam" id="PF23395"/>
    </source>
</evidence>
<evidence type="ECO:0000313" key="4">
    <source>
        <dbReference type="EMBL" id="KAF1990785.1"/>
    </source>
</evidence>
<dbReference type="InterPro" id="IPR055528">
    <property type="entry name" value="DUF7102"/>
</dbReference>
<reference evidence="4" key="1">
    <citation type="journal article" date="2020" name="Stud. Mycol.">
        <title>101 Dothideomycetes genomes: a test case for predicting lifestyles and emergence of pathogens.</title>
        <authorList>
            <person name="Haridas S."/>
            <person name="Albert R."/>
            <person name="Binder M."/>
            <person name="Bloem J."/>
            <person name="Labutti K."/>
            <person name="Salamov A."/>
            <person name="Andreopoulos B."/>
            <person name="Baker S."/>
            <person name="Barry K."/>
            <person name="Bills G."/>
            <person name="Bluhm B."/>
            <person name="Cannon C."/>
            <person name="Castanera R."/>
            <person name="Culley D."/>
            <person name="Daum C."/>
            <person name="Ezra D."/>
            <person name="Gonzalez J."/>
            <person name="Henrissat B."/>
            <person name="Kuo A."/>
            <person name="Liang C."/>
            <person name="Lipzen A."/>
            <person name="Lutzoni F."/>
            <person name="Magnuson J."/>
            <person name="Mondo S."/>
            <person name="Nolan M."/>
            <person name="Ohm R."/>
            <person name="Pangilinan J."/>
            <person name="Park H.-J."/>
            <person name="Ramirez L."/>
            <person name="Alfaro M."/>
            <person name="Sun H."/>
            <person name="Tritt A."/>
            <person name="Yoshinaga Y."/>
            <person name="Zwiers L.-H."/>
            <person name="Turgeon B."/>
            <person name="Goodwin S."/>
            <person name="Spatafora J."/>
            <person name="Crous P."/>
            <person name="Grigoriev I."/>
        </authorList>
    </citation>
    <scope>NUCLEOTIDE SEQUENCE</scope>
    <source>
        <strain evidence="4">CBS 113979</strain>
    </source>
</reference>
<dbReference type="Pfam" id="PF23395">
    <property type="entry name" value="SAM_6"/>
    <property type="match status" value="1"/>
</dbReference>
<evidence type="ECO:0000313" key="5">
    <source>
        <dbReference type="Proteomes" id="UP000800041"/>
    </source>
</evidence>
<feature type="domain" description="SAM-like" evidence="3">
    <location>
        <begin position="864"/>
        <end position="947"/>
    </location>
</feature>
<protein>
    <submittedName>
        <fullName evidence="4">Uncharacterized protein</fullName>
    </submittedName>
</protein>
<dbReference type="Pfam" id="PF23394">
    <property type="entry name" value="DUF7102"/>
    <property type="match status" value="1"/>
</dbReference>
<organism evidence="4 5">
    <name type="scientific">Aulographum hederae CBS 113979</name>
    <dbReference type="NCBI Taxonomy" id="1176131"/>
    <lineage>
        <taxon>Eukaryota</taxon>
        <taxon>Fungi</taxon>
        <taxon>Dikarya</taxon>
        <taxon>Ascomycota</taxon>
        <taxon>Pezizomycotina</taxon>
        <taxon>Dothideomycetes</taxon>
        <taxon>Pleosporomycetidae</taxon>
        <taxon>Aulographales</taxon>
        <taxon>Aulographaceae</taxon>
    </lineage>
</organism>
<dbReference type="EMBL" id="ML977141">
    <property type="protein sequence ID" value="KAF1990785.1"/>
    <property type="molecule type" value="Genomic_DNA"/>
</dbReference>
<feature type="region of interest" description="Disordered" evidence="1">
    <location>
        <begin position="545"/>
        <end position="607"/>
    </location>
</feature>
<evidence type="ECO:0000259" key="2">
    <source>
        <dbReference type="Pfam" id="PF23394"/>
    </source>
</evidence>
<dbReference type="OrthoDB" id="3647246at2759"/>
<sequence length="965" mass="108241">MEDEEIESVEEPSILEYARFHGLTADYFSEKIPWSKREQPVERHLLDQNENLKWDLRDESFLHEPLTVSRKTMILLQDTIKDEPDLPVWDANIMEATPRRRAADLKMELPLLRTDDELDLRHFGSVAEPDLTNHGLPEEHVDDENDEGLAWPSWFHGLPARYDLEMETEKLEVSRDGMLFLQKVLRDDYFQEDEDALIASELTSKKKPAVETITPPLMPLTPPLTSFIPSSPTMQLPLLSDSTDSLALEIDILNKSIEQQDAIRWEHQDGSSDCMLMDDEAAVVQAYDLGSEQEPPSSPPRKRRRDEMKVDVPLLPAEEPGYKRIKTVSFSELARLHEFAPDQPFIPYISKTSERINSDDDLDKFFEEVIEPIAADVNRRVEQEQLQEADSTKRVSIPVMDFSLPPAPWNEYRQTLKGKHREGETGLQAQTKLLQRVAKEEFVHAPKVQSTKRLERNLPWDAFPPGLAKVAPDDPIHGTEELAALLQDISIQDIVTSDMLIWKPEGLRILDEDESEDELSLCEFGEDEEVEDDIDSQIRKRKFELEQQPERPSNPVEPASSVAAQDSVGMGKQPAAKPKETPRNRKGEMLPPPVPKRPKQDNSLMFGGSFSATTALSKFMESQGIEVTKSKTPEPGPRTNTARMSPAIRNIPEAVAEAFTSAAIPVAPLPIPSLQSSPPACSFVISSALLATNRPLARAIERLYPLADLIERDFSSRFCSYTINGKPTNTASADLEADLIISPTIGLIITTLQRIKQRALPGQPARPGVKDRLLNVSKRYEKIILVVSEGRIPSTDAAIDRPFHKLDIRDCQELASLQGFAAALEAGVQVTYCAGGIEELAQWTVNLMTSIGLSRSCGNGTLLHDETFWELFLRRAGCNAFAAQAILAELKEPRVGNKDGELDESQPAAVYGQYGLPAFVLMSAEERMRRFQMVVGRRVVKSMNTVLEQQWASASNQFAAVGRRR</sequence>
<feature type="compositionally biased region" description="Basic and acidic residues" evidence="1">
    <location>
        <begin position="577"/>
        <end position="588"/>
    </location>
</feature>
<feature type="domain" description="DUF7102" evidence="2">
    <location>
        <begin position="682"/>
        <end position="852"/>
    </location>
</feature>
<gene>
    <name evidence="4" type="ORF">K402DRAFT_323942</name>
</gene>
<keyword evidence="5" id="KW-1185">Reference proteome</keyword>
<accession>A0A6G1HC99</accession>
<dbReference type="Proteomes" id="UP000800041">
    <property type="component" value="Unassembled WGS sequence"/>
</dbReference>
<dbReference type="InterPro" id="IPR057559">
    <property type="entry name" value="SAM_6"/>
</dbReference>
<dbReference type="AlphaFoldDB" id="A0A6G1HC99"/>
<feature type="region of interest" description="Disordered" evidence="1">
    <location>
        <begin position="288"/>
        <end position="308"/>
    </location>
</feature>